<keyword evidence="2" id="KW-0719">Serine esterase</keyword>
<dbReference type="InterPro" id="IPR019826">
    <property type="entry name" value="Carboxylesterase_B_AS"/>
</dbReference>
<dbReference type="AlphaFoldDB" id="A0A9P0XDJ0"/>
<comment type="caution">
    <text evidence="8">The sequence shown here is derived from an EMBL/GenBank/DDBJ whole genome shotgun (WGS) entry which is preliminary data.</text>
</comment>
<dbReference type="PANTHER" id="PTHR11559">
    <property type="entry name" value="CARBOXYLESTERASE"/>
    <property type="match status" value="1"/>
</dbReference>
<dbReference type="InterPro" id="IPR050309">
    <property type="entry name" value="Type-B_Carboxylest/Lipase"/>
</dbReference>
<keyword evidence="3" id="KW-0378">Hydrolase</keyword>
<feature type="signal peptide" evidence="6">
    <location>
        <begin position="1"/>
        <end position="15"/>
    </location>
</feature>
<name>A0A9P0XDJ0_PIEBR</name>
<dbReference type="Gene3D" id="3.40.50.1820">
    <property type="entry name" value="alpha/beta hydrolase"/>
    <property type="match status" value="2"/>
</dbReference>
<dbReference type="GO" id="GO:0052689">
    <property type="term" value="F:carboxylic ester hydrolase activity"/>
    <property type="evidence" value="ECO:0007669"/>
    <property type="project" value="UniProtKB-KW"/>
</dbReference>
<evidence type="ECO:0000256" key="1">
    <source>
        <dbReference type="ARBA" id="ARBA00005964"/>
    </source>
</evidence>
<sequence length="1068" mass="120360">MLIFLFFTFICVCQCVDYRVVDTSEGPVKGYKDGGVYGFYNIPYAKAPTGRDRFKPALPASQRTYLLDAVDKGIVCPQPKDIWMLFNRSLLMTEDCLIANIFAPDTTKTNLPVMVSVHGGGFVIGDGNLLTYKNLIKGRELIVVTFNYRLGAHGFLCLGTDDVPGNSGMKDQVALLRWVKANIANFGGNPDDITITGGSAGAASVHLLMLSPMSQGLFNKVVPESGAAVAPWAVQKDPIWVSQEYAKMLNFSNYQDLNALEEFYKTVSYEILASKGMELMNQTHSSISLGPCLEKGSGDMFLTESPVNILKSGNYSRVPMLFGFAKMEGLLRKDVFDDWSVRMNEKFSDFIPLDLDLDDETIQKVKKFYFGTSPIDKTKIVDYINFFTDIVIAYPMLRSLKMHVDAGHDNIYLYEFSFVHDDVPYVPYTHIRGADHCAQSLHVGDGNLTLRDDGVFPKECREMKRITRELWYNFITMGKPVPEGSEFPSWPPVGKDLSPHMVIDDPLYLSGVLLQERMVFWDEIYEKHYRHPSASKIKLSTQTAQGPVKGYTENGLYAFYSIPYAKAPTGRNRFKAPLPASNRSFLLEAINKGIVCPQSTHLLSIPNQTVTITEDCLIANIFVPDTKKTNLPVIVYVHGGAFIVGHGNFLTYKQFVKTNDIIVVTFNYRLGAHGFLCMGTDDIPGNAGMKDQVALLRWVKENIANFGGDSDDVTIAGYSAGSMAVDLLMLSDMAKGLFNKVIPESGANTAAWGVQTDPIKNAKEYGKILNFTMDDVNSLEEFYKTVSYEILTSKQFDLFSRPDSTFLFSPCVERNTEGEEFLTDSPVNILKSGRYNKVPMLYGFANMEGLMRTTLFEEWKNKMNDNFSEFLPPDLQFNSEEEKEIVANEIKEFYFGGKVTDENTLSYVDFFSDVLFTYSTLRSIRLHLDAGHDKIYLYEYVFVYDDLPVVLHTNVRGATHCSQSVDVGDGNFAHVDVKPFPPEAREMKKIVRELWNNFVKTGQPVPKGSNFPSWPPVGKDWSPHMELNNPLQLKGSLLKERALFWDEIYEQHYRHPSPPQNIVKRFEL</sequence>
<evidence type="ECO:0000256" key="4">
    <source>
        <dbReference type="ARBA" id="ARBA00023157"/>
    </source>
</evidence>
<accession>A0A9P0XDJ0</accession>
<evidence type="ECO:0000256" key="5">
    <source>
        <dbReference type="ARBA" id="ARBA00023180"/>
    </source>
</evidence>
<gene>
    <name evidence="8" type="ORF">PIBRA_LOCUS7457</name>
</gene>
<keyword evidence="4" id="KW-1015">Disulfide bond</keyword>
<dbReference type="InterPro" id="IPR029058">
    <property type="entry name" value="AB_hydrolase_fold"/>
</dbReference>
<dbReference type="Pfam" id="PF00135">
    <property type="entry name" value="COesterase"/>
    <property type="match status" value="2"/>
</dbReference>
<evidence type="ECO:0000256" key="3">
    <source>
        <dbReference type="ARBA" id="ARBA00022801"/>
    </source>
</evidence>
<feature type="domain" description="Carboxylesterase type B" evidence="7">
    <location>
        <begin position="541"/>
        <end position="1045"/>
    </location>
</feature>
<dbReference type="InterPro" id="IPR002018">
    <property type="entry name" value="CarbesteraseB"/>
</dbReference>
<dbReference type="EMBL" id="CALOZG010000011">
    <property type="protein sequence ID" value="CAH4030853.1"/>
    <property type="molecule type" value="Genomic_DNA"/>
</dbReference>
<dbReference type="SUPFAM" id="SSF53474">
    <property type="entry name" value="alpha/beta-Hydrolases"/>
    <property type="match status" value="2"/>
</dbReference>
<evidence type="ECO:0000259" key="7">
    <source>
        <dbReference type="Pfam" id="PF00135"/>
    </source>
</evidence>
<reference evidence="8" key="1">
    <citation type="submission" date="2022-05" db="EMBL/GenBank/DDBJ databases">
        <authorList>
            <person name="Okamura Y."/>
        </authorList>
    </citation>
    <scope>NUCLEOTIDE SEQUENCE</scope>
</reference>
<keyword evidence="6" id="KW-0732">Signal</keyword>
<protein>
    <recommendedName>
        <fullName evidence="7">Carboxylesterase type B domain-containing protein</fullName>
    </recommendedName>
</protein>
<evidence type="ECO:0000313" key="9">
    <source>
        <dbReference type="Proteomes" id="UP001152562"/>
    </source>
</evidence>
<organism evidence="8 9">
    <name type="scientific">Pieris brassicae</name>
    <name type="common">White butterfly</name>
    <name type="synonym">Large white butterfly</name>
    <dbReference type="NCBI Taxonomy" id="7116"/>
    <lineage>
        <taxon>Eukaryota</taxon>
        <taxon>Metazoa</taxon>
        <taxon>Ecdysozoa</taxon>
        <taxon>Arthropoda</taxon>
        <taxon>Hexapoda</taxon>
        <taxon>Insecta</taxon>
        <taxon>Pterygota</taxon>
        <taxon>Neoptera</taxon>
        <taxon>Endopterygota</taxon>
        <taxon>Lepidoptera</taxon>
        <taxon>Glossata</taxon>
        <taxon>Ditrysia</taxon>
        <taxon>Papilionoidea</taxon>
        <taxon>Pieridae</taxon>
        <taxon>Pierinae</taxon>
        <taxon>Pieris</taxon>
    </lineage>
</organism>
<keyword evidence="9" id="KW-1185">Reference proteome</keyword>
<proteinExistence type="inferred from homology"/>
<feature type="chain" id="PRO_5040472117" description="Carboxylesterase type B domain-containing protein" evidence="6">
    <location>
        <begin position="16"/>
        <end position="1068"/>
    </location>
</feature>
<comment type="similarity">
    <text evidence="1">Belongs to the type-B carboxylesterase/lipase family.</text>
</comment>
<keyword evidence="5" id="KW-0325">Glycoprotein</keyword>
<dbReference type="Proteomes" id="UP001152562">
    <property type="component" value="Unassembled WGS sequence"/>
</dbReference>
<evidence type="ECO:0000256" key="2">
    <source>
        <dbReference type="ARBA" id="ARBA00022487"/>
    </source>
</evidence>
<dbReference type="PROSITE" id="PS00122">
    <property type="entry name" value="CARBOXYLESTERASE_B_1"/>
    <property type="match status" value="2"/>
</dbReference>
<feature type="domain" description="Carboxylesterase type B" evidence="7">
    <location>
        <begin position="19"/>
        <end position="521"/>
    </location>
</feature>
<evidence type="ECO:0000313" key="8">
    <source>
        <dbReference type="EMBL" id="CAH4030853.1"/>
    </source>
</evidence>
<evidence type="ECO:0000256" key="6">
    <source>
        <dbReference type="SAM" id="SignalP"/>
    </source>
</evidence>